<gene>
    <name evidence="1" type="ORF">S01H1_25655</name>
</gene>
<comment type="caution">
    <text evidence="1">The sequence shown here is derived from an EMBL/GenBank/DDBJ whole genome shotgun (WGS) entry which is preliminary data.</text>
</comment>
<reference evidence="1" key="1">
    <citation type="journal article" date="2014" name="Front. Microbiol.">
        <title>High frequency of phylogenetically diverse reductive dehalogenase-homologous genes in deep subseafloor sedimentary metagenomes.</title>
        <authorList>
            <person name="Kawai M."/>
            <person name="Futagami T."/>
            <person name="Toyoda A."/>
            <person name="Takaki Y."/>
            <person name="Nishi S."/>
            <person name="Hori S."/>
            <person name="Arai W."/>
            <person name="Tsubouchi T."/>
            <person name="Morono Y."/>
            <person name="Uchiyama I."/>
            <person name="Ito T."/>
            <person name="Fujiyama A."/>
            <person name="Inagaki F."/>
            <person name="Takami H."/>
        </authorList>
    </citation>
    <scope>NUCLEOTIDE SEQUENCE</scope>
    <source>
        <strain evidence="1">Expedition CK06-06</strain>
    </source>
</reference>
<dbReference type="AlphaFoldDB" id="X0TSY0"/>
<protein>
    <submittedName>
        <fullName evidence="1">Uncharacterized protein</fullName>
    </submittedName>
</protein>
<evidence type="ECO:0000313" key="1">
    <source>
        <dbReference type="EMBL" id="GAF91282.1"/>
    </source>
</evidence>
<proteinExistence type="predicted"/>
<name>X0TSY0_9ZZZZ</name>
<feature type="non-terminal residue" evidence="1">
    <location>
        <position position="1"/>
    </location>
</feature>
<organism evidence="1">
    <name type="scientific">marine sediment metagenome</name>
    <dbReference type="NCBI Taxonomy" id="412755"/>
    <lineage>
        <taxon>unclassified sequences</taxon>
        <taxon>metagenomes</taxon>
        <taxon>ecological metagenomes</taxon>
    </lineage>
</organism>
<dbReference type="EMBL" id="BARS01015512">
    <property type="protein sequence ID" value="GAF91282.1"/>
    <property type="molecule type" value="Genomic_DNA"/>
</dbReference>
<accession>X0TSY0</accession>
<sequence length="33" mass="3630">HPFGPPGKDVLRGDEVKQMIEASIEIAVNLKQI</sequence>